<dbReference type="HOGENOM" id="CLU_2627241_0_0_1"/>
<dbReference type="EMBL" id="CT868031">
    <property type="protein sequence ID" value="CAK64457.1"/>
    <property type="molecule type" value="Genomic_DNA"/>
</dbReference>
<dbReference type="RefSeq" id="XP_001431855.1">
    <property type="nucleotide sequence ID" value="XM_001431818.2"/>
</dbReference>
<dbReference type="GeneID" id="5017639"/>
<gene>
    <name evidence="1" type="ORF">GSPATT00033933001</name>
</gene>
<dbReference type="AlphaFoldDB" id="A0C0Z0"/>
<sequence length="78" mass="8979">MYKGLEYSKEQLANIPKPFKAQLTTEEGRRQFEVNVNRFIDLYPGAIVREGEKILISKDSMLLKQSIIIETSANLIHL</sequence>
<proteinExistence type="predicted"/>
<evidence type="ECO:0000313" key="2">
    <source>
        <dbReference type="Proteomes" id="UP000000600"/>
    </source>
</evidence>
<accession>A0C0Z0</accession>
<keyword evidence="2" id="KW-1185">Reference proteome</keyword>
<dbReference type="InParanoid" id="A0C0Z0"/>
<evidence type="ECO:0000313" key="1">
    <source>
        <dbReference type="EMBL" id="CAK64457.1"/>
    </source>
</evidence>
<dbReference type="KEGG" id="ptm:GSPATT00033933001"/>
<reference evidence="1 2" key="1">
    <citation type="journal article" date="2006" name="Nature">
        <title>Global trends of whole-genome duplications revealed by the ciliate Paramecium tetraurelia.</title>
        <authorList>
            <consortium name="Genoscope"/>
            <person name="Aury J.-M."/>
            <person name="Jaillon O."/>
            <person name="Duret L."/>
            <person name="Noel B."/>
            <person name="Jubin C."/>
            <person name="Porcel B.M."/>
            <person name="Segurens B."/>
            <person name="Daubin V."/>
            <person name="Anthouard V."/>
            <person name="Aiach N."/>
            <person name="Arnaiz O."/>
            <person name="Billaut A."/>
            <person name="Beisson J."/>
            <person name="Blanc I."/>
            <person name="Bouhouche K."/>
            <person name="Camara F."/>
            <person name="Duharcourt S."/>
            <person name="Guigo R."/>
            <person name="Gogendeau D."/>
            <person name="Katinka M."/>
            <person name="Keller A.-M."/>
            <person name="Kissmehl R."/>
            <person name="Klotz C."/>
            <person name="Koll F."/>
            <person name="Le Moue A."/>
            <person name="Lepere C."/>
            <person name="Malinsky S."/>
            <person name="Nowacki M."/>
            <person name="Nowak J.K."/>
            <person name="Plattner H."/>
            <person name="Poulain J."/>
            <person name="Ruiz F."/>
            <person name="Serrano V."/>
            <person name="Zagulski M."/>
            <person name="Dessen P."/>
            <person name="Betermier M."/>
            <person name="Weissenbach J."/>
            <person name="Scarpelli C."/>
            <person name="Schachter V."/>
            <person name="Sperling L."/>
            <person name="Meyer E."/>
            <person name="Cohen J."/>
            <person name="Wincker P."/>
        </authorList>
    </citation>
    <scope>NUCLEOTIDE SEQUENCE [LARGE SCALE GENOMIC DNA]</scope>
    <source>
        <strain evidence="1 2">Stock d4-2</strain>
    </source>
</reference>
<name>A0C0Z0_PARTE</name>
<protein>
    <submittedName>
        <fullName evidence="1">Uncharacterized protein</fullName>
    </submittedName>
</protein>
<dbReference type="Proteomes" id="UP000000600">
    <property type="component" value="Unassembled WGS sequence"/>
</dbReference>
<organism evidence="1 2">
    <name type="scientific">Paramecium tetraurelia</name>
    <dbReference type="NCBI Taxonomy" id="5888"/>
    <lineage>
        <taxon>Eukaryota</taxon>
        <taxon>Sar</taxon>
        <taxon>Alveolata</taxon>
        <taxon>Ciliophora</taxon>
        <taxon>Intramacronucleata</taxon>
        <taxon>Oligohymenophorea</taxon>
        <taxon>Peniculida</taxon>
        <taxon>Parameciidae</taxon>
        <taxon>Paramecium</taxon>
    </lineage>
</organism>